<evidence type="ECO:0000313" key="6">
    <source>
        <dbReference type="Proteomes" id="UP001552594"/>
    </source>
</evidence>
<dbReference type="EMBL" id="LC375136">
    <property type="protein sequence ID" value="BBD17764.1"/>
    <property type="molecule type" value="Genomic_DNA"/>
</dbReference>
<comment type="similarity">
    <text evidence="1">Belongs to the thioesterase family.</text>
</comment>
<dbReference type="GO" id="GO:0008610">
    <property type="term" value="P:lipid biosynthetic process"/>
    <property type="evidence" value="ECO:0007669"/>
    <property type="project" value="TreeGrafter"/>
</dbReference>
<gene>
    <name evidence="4" type="primary">natG</name>
    <name evidence="5" type="ORF">AB0L16_32230</name>
</gene>
<sequence>MSTTDLIIRPRPVARPALRLFVLHHAGGSHIPFRPWASLLPADWELCLIEAPGRGARPGPLAETAAGLARVFLDDLRPYTDEPYALFGHSMGAIVAYELTQALNDHGLPLPRWLGVSAISPPEHHPRATTRHDLPAAQLREAVLAMGGTPREVLEDPELWAMIEPAIRSDLRLAECWRPRSGTGPLPVPLTAFAADADPNGPADLMATWAACTTRYLGCHVLPGDHFYFLADPAALVGRIVEAVTEAERTGARLP</sequence>
<dbReference type="InterPro" id="IPR020802">
    <property type="entry name" value="TesA-like"/>
</dbReference>
<dbReference type="InterPro" id="IPR001031">
    <property type="entry name" value="Thioesterase"/>
</dbReference>
<name>A0A348AZ42_STRON</name>
<keyword evidence="2 5" id="KW-0378">Hydrolase</keyword>
<evidence type="ECO:0000313" key="5">
    <source>
        <dbReference type="EMBL" id="MEV5511031.1"/>
    </source>
</evidence>
<dbReference type="GO" id="GO:0016787">
    <property type="term" value="F:hydrolase activity"/>
    <property type="evidence" value="ECO:0007669"/>
    <property type="project" value="UniProtKB-KW"/>
</dbReference>
<evidence type="ECO:0000259" key="3">
    <source>
        <dbReference type="SMART" id="SM00824"/>
    </source>
</evidence>
<protein>
    <submittedName>
        <fullName evidence="5">Alpha/beta fold hydrolase</fullName>
    </submittedName>
    <submittedName>
        <fullName evidence="4">Thioesterase</fullName>
    </submittedName>
</protein>
<evidence type="ECO:0000256" key="1">
    <source>
        <dbReference type="ARBA" id="ARBA00007169"/>
    </source>
</evidence>
<dbReference type="PANTHER" id="PTHR11487">
    <property type="entry name" value="THIOESTERASE"/>
    <property type="match status" value="1"/>
</dbReference>
<proteinExistence type="inferred from homology"/>
<dbReference type="PANTHER" id="PTHR11487:SF0">
    <property type="entry name" value="S-ACYL FATTY ACID SYNTHASE THIOESTERASE, MEDIUM CHAIN"/>
    <property type="match status" value="1"/>
</dbReference>
<dbReference type="AlphaFoldDB" id="A0A348AZ42"/>
<dbReference type="EMBL" id="JBFAUK010000047">
    <property type="protein sequence ID" value="MEV5511031.1"/>
    <property type="molecule type" value="Genomic_DNA"/>
</dbReference>
<keyword evidence="6" id="KW-1185">Reference proteome</keyword>
<accession>A0A348AZ42</accession>
<evidence type="ECO:0000256" key="2">
    <source>
        <dbReference type="ARBA" id="ARBA00022801"/>
    </source>
</evidence>
<dbReference type="SMART" id="SM00824">
    <property type="entry name" value="PKS_TE"/>
    <property type="match status" value="1"/>
</dbReference>
<dbReference type="InterPro" id="IPR012223">
    <property type="entry name" value="TEII"/>
</dbReference>
<reference evidence="5 6" key="2">
    <citation type="submission" date="2024-06" db="EMBL/GenBank/DDBJ databases">
        <title>The Natural Products Discovery Center: Release of the First 8490 Sequenced Strains for Exploring Actinobacteria Biosynthetic Diversity.</title>
        <authorList>
            <person name="Kalkreuter E."/>
            <person name="Kautsar S.A."/>
            <person name="Yang D."/>
            <person name="Bader C.D."/>
            <person name="Teijaro C.N."/>
            <person name="Fluegel L."/>
            <person name="Davis C.M."/>
            <person name="Simpson J.R."/>
            <person name="Lauterbach L."/>
            <person name="Steele A.D."/>
            <person name="Gui C."/>
            <person name="Meng S."/>
            <person name="Li G."/>
            <person name="Viehrig K."/>
            <person name="Ye F."/>
            <person name="Su P."/>
            <person name="Kiefer A.F."/>
            <person name="Nichols A."/>
            <person name="Cepeda A.J."/>
            <person name="Yan W."/>
            <person name="Fan B."/>
            <person name="Jiang Y."/>
            <person name="Adhikari A."/>
            <person name="Zheng C.-J."/>
            <person name="Schuster L."/>
            <person name="Cowan T.M."/>
            <person name="Smanski M.J."/>
            <person name="Chevrette M.G."/>
            <person name="De Carvalho L.P.S."/>
            <person name="Shen B."/>
        </authorList>
    </citation>
    <scope>NUCLEOTIDE SEQUENCE [LARGE SCALE GENOMIC DNA]</scope>
    <source>
        <strain evidence="5 6">NPDC052347</strain>
    </source>
</reference>
<dbReference type="Proteomes" id="UP001552594">
    <property type="component" value="Unassembled WGS sequence"/>
</dbReference>
<dbReference type="RefSeq" id="WP_241561006.1">
    <property type="nucleotide sequence ID" value="NZ_JBFAUK010000047.1"/>
</dbReference>
<dbReference type="Gene3D" id="3.40.50.1820">
    <property type="entry name" value="alpha/beta hydrolase"/>
    <property type="match status" value="1"/>
</dbReference>
<organism evidence="4">
    <name type="scientific">Streptomyces orinoci</name>
    <name type="common">Streptoverticillium orinoci</name>
    <dbReference type="NCBI Taxonomy" id="67339"/>
    <lineage>
        <taxon>Bacteria</taxon>
        <taxon>Bacillati</taxon>
        <taxon>Actinomycetota</taxon>
        <taxon>Actinomycetes</taxon>
        <taxon>Kitasatosporales</taxon>
        <taxon>Streptomycetaceae</taxon>
        <taxon>Streptomyces</taxon>
    </lineage>
</organism>
<dbReference type="InterPro" id="IPR029058">
    <property type="entry name" value="AB_hydrolase_fold"/>
</dbReference>
<feature type="domain" description="Thioesterase TesA-like" evidence="3">
    <location>
        <begin position="26"/>
        <end position="245"/>
    </location>
</feature>
<evidence type="ECO:0000313" key="4">
    <source>
        <dbReference type="EMBL" id="BBD17764.1"/>
    </source>
</evidence>
<dbReference type="SUPFAM" id="SSF53474">
    <property type="entry name" value="alpha/beta-Hydrolases"/>
    <property type="match status" value="1"/>
</dbReference>
<dbReference type="Pfam" id="PF00975">
    <property type="entry name" value="Thioesterase"/>
    <property type="match status" value="1"/>
</dbReference>
<reference evidence="4" key="1">
    <citation type="journal article" date="2018" name="Nat. Commun.">
        <title>Reprogramming of the antimycin NRPS-PKS assembly lines inspired by gene evolution.</title>
        <authorList>
            <person name="Awakawa T."/>
            <person name="Fujioka T."/>
            <person name="Zhang L."/>
            <person name="Hoshino S."/>
            <person name="Hu Z."/>
            <person name="Hashimoto J."/>
            <person name="Kozone I."/>
            <person name="Ikeda H."/>
            <person name="Shin-ya K."/>
            <person name="Liu W."/>
            <person name="Abe I."/>
        </authorList>
    </citation>
    <scope>NUCLEOTIDE SEQUENCE</scope>
    <source>
        <strain evidence="4">NBRC 13466</strain>
    </source>
</reference>